<proteinExistence type="predicted"/>
<sequence>MTTTDVPLPSTAADPASIDRDATSNDAPVTTPKPKAVSGQDESTNWSEKNTTCCGCIEIRVGVIVLLVLGLILDAFLIVLGISQSAYTGNPVKIVFDAIGVAFTLWGLIAAIQRLAGQFNAFAHINMLLVVIGIVLSLSSVGVFGLLIMLIVALLPIYFSFVYWQYAVVLKNQSTQENQARSIEGGDTGKPTAPAAAPGGSAAAGGGSVSV</sequence>
<reference evidence="3 4" key="1">
    <citation type="submission" date="2009-11" db="EMBL/GenBank/DDBJ databases">
        <title>Annotation of Allomyces macrogynus ATCC 38327.</title>
        <authorList>
            <consortium name="The Broad Institute Genome Sequencing Platform"/>
            <person name="Russ C."/>
            <person name="Cuomo C."/>
            <person name="Burger G."/>
            <person name="Gray M.W."/>
            <person name="Holland P.W.H."/>
            <person name="King N."/>
            <person name="Lang F.B.F."/>
            <person name="Roger A.J."/>
            <person name="Ruiz-Trillo I."/>
            <person name="Young S.K."/>
            <person name="Zeng Q."/>
            <person name="Gargeya S."/>
            <person name="Fitzgerald M."/>
            <person name="Haas B."/>
            <person name="Abouelleil A."/>
            <person name="Alvarado L."/>
            <person name="Arachchi H.M."/>
            <person name="Berlin A."/>
            <person name="Chapman S.B."/>
            <person name="Gearin G."/>
            <person name="Goldberg J."/>
            <person name="Griggs A."/>
            <person name="Gujja S."/>
            <person name="Hansen M."/>
            <person name="Heiman D."/>
            <person name="Howarth C."/>
            <person name="Larimer J."/>
            <person name="Lui A."/>
            <person name="MacDonald P.J.P."/>
            <person name="McCowen C."/>
            <person name="Montmayeur A."/>
            <person name="Murphy C."/>
            <person name="Neiman D."/>
            <person name="Pearson M."/>
            <person name="Priest M."/>
            <person name="Roberts A."/>
            <person name="Saif S."/>
            <person name="Shea T."/>
            <person name="Sisk P."/>
            <person name="Stolte C."/>
            <person name="Sykes S."/>
            <person name="Wortman J."/>
            <person name="Nusbaum C."/>
            <person name="Birren B."/>
        </authorList>
    </citation>
    <scope>NUCLEOTIDE SEQUENCE [LARGE SCALE GENOMIC DNA]</scope>
    <source>
        <strain evidence="3 4">ATCC 38327</strain>
    </source>
</reference>
<keyword evidence="2" id="KW-0812">Transmembrane</keyword>
<feature type="transmembrane region" description="Helical" evidence="2">
    <location>
        <begin position="119"/>
        <end position="138"/>
    </location>
</feature>
<keyword evidence="4" id="KW-1185">Reference proteome</keyword>
<feature type="region of interest" description="Disordered" evidence="1">
    <location>
        <begin position="1"/>
        <end position="45"/>
    </location>
</feature>
<evidence type="ECO:0000256" key="1">
    <source>
        <dbReference type="SAM" id="MobiDB-lite"/>
    </source>
</evidence>
<reference evidence="4" key="2">
    <citation type="submission" date="2009-11" db="EMBL/GenBank/DDBJ databases">
        <title>The Genome Sequence of Allomyces macrogynus strain ATCC 38327.</title>
        <authorList>
            <consortium name="The Broad Institute Genome Sequencing Platform"/>
            <person name="Russ C."/>
            <person name="Cuomo C."/>
            <person name="Shea T."/>
            <person name="Young S.K."/>
            <person name="Zeng Q."/>
            <person name="Koehrsen M."/>
            <person name="Haas B."/>
            <person name="Borodovsky M."/>
            <person name="Guigo R."/>
            <person name="Alvarado L."/>
            <person name="Berlin A."/>
            <person name="Borenstein D."/>
            <person name="Chen Z."/>
            <person name="Engels R."/>
            <person name="Freedman E."/>
            <person name="Gellesch M."/>
            <person name="Goldberg J."/>
            <person name="Griggs A."/>
            <person name="Gujja S."/>
            <person name="Heiman D."/>
            <person name="Hepburn T."/>
            <person name="Howarth C."/>
            <person name="Jen D."/>
            <person name="Larson L."/>
            <person name="Lewis B."/>
            <person name="Mehta T."/>
            <person name="Park D."/>
            <person name="Pearson M."/>
            <person name="Roberts A."/>
            <person name="Saif S."/>
            <person name="Shenoy N."/>
            <person name="Sisk P."/>
            <person name="Stolte C."/>
            <person name="Sykes S."/>
            <person name="Walk T."/>
            <person name="White J."/>
            <person name="Yandava C."/>
            <person name="Burger G."/>
            <person name="Gray M.W."/>
            <person name="Holland P.W.H."/>
            <person name="King N."/>
            <person name="Lang F.B.F."/>
            <person name="Roger A.J."/>
            <person name="Ruiz-Trillo I."/>
            <person name="Lander E."/>
            <person name="Nusbaum C."/>
        </authorList>
    </citation>
    <scope>NUCLEOTIDE SEQUENCE [LARGE SCALE GENOMIC DNA]</scope>
    <source>
        <strain evidence="4">ATCC 38327</strain>
    </source>
</reference>
<accession>A0A0L0T9S1</accession>
<organism evidence="3 4">
    <name type="scientific">Allomyces macrogynus (strain ATCC 38327)</name>
    <name type="common">Allomyces javanicus var. macrogynus</name>
    <dbReference type="NCBI Taxonomy" id="578462"/>
    <lineage>
        <taxon>Eukaryota</taxon>
        <taxon>Fungi</taxon>
        <taxon>Fungi incertae sedis</taxon>
        <taxon>Blastocladiomycota</taxon>
        <taxon>Blastocladiomycetes</taxon>
        <taxon>Blastocladiales</taxon>
        <taxon>Blastocladiaceae</taxon>
        <taxon>Allomyces</taxon>
    </lineage>
</organism>
<feature type="compositionally biased region" description="Low complexity" evidence="1">
    <location>
        <begin position="189"/>
        <end position="201"/>
    </location>
</feature>
<dbReference type="VEuPathDB" id="FungiDB:AMAG_15687"/>
<feature type="transmembrane region" description="Helical" evidence="2">
    <location>
        <begin position="94"/>
        <end position="112"/>
    </location>
</feature>
<keyword evidence="2" id="KW-1133">Transmembrane helix</keyword>
<evidence type="ECO:0000313" key="4">
    <source>
        <dbReference type="Proteomes" id="UP000054350"/>
    </source>
</evidence>
<feature type="transmembrane region" description="Helical" evidence="2">
    <location>
        <begin position="59"/>
        <end position="82"/>
    </location>
</feature>
<keyword evidence="2" id="KW-0472">Membrane</keyword>
<dbReference type="AlphaFoldDB" id="A0A0L0T9S1"/>
<feature type="region of interest" description="Disordered" evidence="1">
    <location>
        <begin position="180"/>
        <end position="211"/>
    </location>
</feature>
<gene>
    <name evidence="3" type="ORF">AMAG_15687</name>
</gene>
<feature type="transmembrane region" description="Helical" evidence="2">
    <location>
        <begin position="144"/>
        <end position="164"/>
    </location>
</feature>
<feature type="compositionally biased region" description="Gly residues" evidence="1">
    <location>
        <begin position="202"/>
        <end position="211"/>
    </location>
</feature>
<dbReference type="Proteomes" id="UP000054350">
    <property type="component" value="Unassembled WGS sequence"/>
</dbReference>
<protein>
    <submittedName>
        <fullName evidence="3">Uncharacterized protein</fullName>
    </submittedName>
</protein>
<name>A0A0L0T9S1_ALLM3</name>
<dbReference type="OrthoDB" id="5591966at2759"/>
<dbReference type="EMBL" id="GG745372">
    <property type="protein sequence ID" value="KNE71456.1"/>
    <property type="molecule type" value="Genomic_DNA"/>
</dbReference>
<evidence type="ECO:0000313" key="3">
    <source>
        <dbReference type="EMBL" id="KNE71456.1"/>
    </source>
</evidence>
<evidence type="ECO:0000256" key="2">
    <source>
        <dbReference type="SAM" id="Phobius"/>
    </source>
</evidence>